<comment type="caution">
    <text evidence="1">The sequence shown here is derived from an EMBL/GenBank/DDBJ whole genome shotgun (WGS) entry which is preliminary data.</text>
</comment>
<protein>
    <submittedName>
        <fullName evidence="1">Uncharacterized protein</fullName>
    </submittedName>
</protein>
<keyword evidence="2" id="KW-1185">Reference proteome</keyword>
<dbReference type="Proteomes" id="UP001396898">
    <property type="component" value="Unassembled WGS sequence"/>
</dbReference>
<evidence type="ECO:0000313" key="2">
    <source>
        <dbReference type="Proteomes" id="UP001396898"/>
    </source>
</evidence>
<proteinExistence type="predicted"/>
<reference evidence="1 2" key="1">
    <citation type="submission" date="2023-01" db="EMBL/GenBank/DDBJ databases">
        <title>Analysis of 21 Apiospora genomes using comparative genomics revels a genus with tremendous synthesis potential of carbohydrate active enzymes and secondary metabolites.</title>
        <authorList>
            <person name="Sorensen T."/>
        </authorList>
    </citation>
    <scope>NUCLEOTIDE SEQUENCE [LARGE SCALE GENOMIC DNA]</scope>
    <source>
        <strain evidence="1 2">CBS 20057</strain>
    </source>
</reference>
<dbReference type="EMBL" id="JAQQWI010000007">
    <property type="protein sequence ID" value="KAK8028352.1"/>
    <property type="molecule type" value="Genomic_DNA"/>
</dbReference>
<accession>A0ABR1S942</accession>
<organism evidence="1 2">
    <name type="scientific">Apiospora marii</name>
    <dbReference type="NCBI Taxonomy" id="335849"/>
    <lineage>
        <taxon>Eukaryota</taxon>
        <taxon>Fungi</taxon>
        <taxon>Dikarya</taxon>
        <taxon>Ascomycota</taxon>
        <taxon>Pezizomycotina</taxon>
        <taxon>Sordariomycetes</taxon>
        <taxon>Xylariomycetidae</taxon>
        <taxon>Amphisphaeriales</taxon>
        <taxon>Apiosporaceae</taxon>
        <taxon>Apiospora</taxon>
    </lineage>
</organism>
<gene>
    <name evidence="1" type="ORF">PG991_005408</name>
</gene>
<name>A0ABR1S942_9PEZI</name>
<evidence type="ECO:0000313" key="1">
    <source>
        <dbReference type="EMBL" id="KAK8028352.1"/>
    </source>
</evidence>
<sequence>MPGHRKQTAKETALGMLVYEKTLYEDLGGFYAQGSRDASDDWERRRDWMLERAQLNSGMTEFVVQTYYKRFVPPEKEPEAHGNREAGILIQQAWLKYGFRLTHRDLQEFVVRKGWTVDETVAYLNKHCDVQRRKVIHEDDVELLKIARTSVTSAQAKPKKTKKKSLLPVPTKPTTKLGGTLKPISEDEDEGYFSQGRESEAEAIVFKAGRYDLPEVYQHLVTDLNLGTDTPKVSVTALIIERSATLPMPVSVAEDWQKEATLVLRVLNKLIDRKLGALRTSKA</sequence>